<evidence type="ECO:0000256" key="1">
    <source>
        <dbReference type="SAM" id="MobiDB-lite"/>
    </source>
</evidence>
<gene>
    <name evidence="3" type="ORF">GOB81_06440</name>
</gene>
<name>A0ABX0K1Z8_9PROT</name>
<evidence type="ECO:0000259" key="2">
    <source>
        <dbReference type="Pfam" id="PF13274"/>
    </source>
</evidence>
<dbReference type="Pfam" id="PF13274">
    <property type="entry name" value="SocA_Panacea"/>
    <property type="match status" value="1"/>
</dbReference>
<protein>
    <submittedName>
        <fullName evidence="3">DUF4065 domain-containing protein</fullName>
    </submittedName>
</protein>
<dbReference type="Proteomes" id="UP000631653">
    <property type="component" value="Unassembled WGS sequence"/>
</dbReference>
<organism evidence="3 4">
    <name type="scientific">Acetobacter conturbans</name>
    <dbReference type="NCBI Taxonomy" id="1737472"/>
    <lineage>
        <taxon>Bacteria</taxon>
        <taxon>Pseudomonadati</taxon>
        <taxon>Pseudomonadota</taxon>
        <taxon>Alphaproteobacteria</taxon>
        <taxon>Acetobacterales</taxon>
        <taxon>Acetobacteraceae</taxon>
        <taxon>Acetobacter</taxon>
    </lineage>
</organism>
<proteinExistence type="predicted"/>
<reference evidence="3 4" key="1">
    <citation type="journal article" date="2020" name="Int. J. Syst. Evol. Microbiol.">
        <title>Novel acetic acid bacteria from cider fermentations: Acetobacter conturbans sp. nov. and Acetobacter fallax sp. nov.</title>
        <authorList>
            <person name="Sombolestani A.S."/>
            <person name="Cleenwerck I."/>
            <person name="Cnockaert M."/>
            <person name="Borremans W."/>
            <person name="Wieme A.D."/>
            <person name="De Vuyst L."/>
            <person name="Vandamme P."/>
        </authorList>
    </citation>
    <scope>NUCLEOTIDE SEQUENCE [LARGE SCALE GENOMIC DNA]</scope>
    <source>
        <strain evidence="3 4">LMG 1627</strain>
    </source>
</reference>
<feature type="compositionally biased region" description="Polar residues" evidence="1">
    <location>
        <begin position="191"/>
        <end position="204"/>
    </location>
</feature>
<feature type="domain" description="Antitoxin SocA-like Panacea" evidence="2">
    <location>
        <begin position="33"/>
        <end position="137"/>
    </location>
</feature>
<keyword evidence="4" id="KW-1185">Reference proteome</keyword>
<dbReference type="EMBL" id="WOSY01000005">
    <property type="protein sequence ID" value="NHN88265.1"/>
    <property type="molecule type" value="Genomic_DNA"/>
</dbReference>
<dbReference type="NCBIfam" id="NF047745">
    <property type="entry name" value="SocA_antitoxin"/>
    <property type="match status" value="1"/>
</dbReference>
<sequence length="204" mass="22362">MNAPYDPRAVANKLLDIADVLAGEAMPITPLALQKLLFFVHARYLKESGGIPAVRGAFEAWQYGPVHPAVYKAFSGYGRDPITSRVEGKNVVTGQPLPLEMPNDPMLQKIIGQVLISFGNLPASALVRLSHQVGGAWDTIWKKIQLGDAITRQIPDSVTLSCGRSMFVVTANDESSESTHVEDEDLPPEYRNSNFGRTRTWGET</sequence>
<evidence type="ECO:0000313" key="3">
    <source>
        <dbReference type="EMBL" id="NHN88265.1"/>
    </source>
</evidence>
<accession>A0ABX0K1Z8</accession>
<comment type="caution">
    <text evidence="3">The sequence shown here is derived from an EMBL/GenBank/DDBJ whole genome shotgun (WGS) entry which is preliminary data.</text>
</comment>
<dbReference type="InterPro" id="IPR025272">
    <property type="entry name" value="SocA_Panacea"/>
</dbReference>
<evidence type="ECO:0000313" key="4">
    <source>
        <dbReference type="Proteomes" id="UP000631653"/>
    </source>
</evidence>
<feature type="region of interest" description="Disordered" evidence="1">
    <location>
        <begin position="172"/>
        <end position="204"/>
    </location>
</feature>